<feature type="transmembrane region" description="Helical" evidence="5">
    <location>
        <begin position="224"/>
        <end position="244"/>
    </location>
</feature>
<keyword evidence="8" id="KW-1185">Reference proteome</keyword>
<evidence type="ECO:0000259" key="6">
    <source>
        <dbReference type="Pfam" id="PF00296"/>
    </source>
</evidence>
<evidence type="ECO:0000256" key="1">
    <source>
        <dbReference type="ARBA" id="ARBA00022630"/>
    </source>
</evidence>
<dbReference type="InterPro" id="IPR036661">
    <property type="entry name" value="Luciferase-like_sf"/>
</dbReference>
<dbReference type="GO" id="GO:0004497">
    <property type="term" value="F:monooxygenase activity"/>
    <property type="evidence" value="ECO:0007669"/>
    <property type="project" value="UniProtKB-KW"/>
</dbReference>
<name>A0A5S9R2B2_MYCVN</name>
<feature type="domain" description="Luciferase-like" evidence="6">
    <location>
        <begin position="17"/>
        <end position="177"/>
    </location>
</feature>
<sequence length="282" mass="30740">MSNVAFGVRVPNSGPLSSVANITRAAVEAEGMGFDSIFLHDHVVWSNEMHRHHISSGGHEALDDSQSADFYEALTTIGYLAAKTERVRIGVACLVMPTRNLIYAAKQLATLDHLSGGRLIAGVGLGSKASKESSEFDVFGVPFSARAQMTDEFVEAMRAIWTSGYRVVRTGRHHGRHGDPWVDTWTELDPGIRAPPLPWRLSTAGPCHSPKQPLNWSRDRSMTVLLGIEFAVPLALLALLRLVTAESWRTTLITTVLASATVCLVFHTLRGVPLQGAMLLSY</sequence>
<dbReference type="RefSeq" id="WP_159233118.1">
    <property type="nucleotide sequence ID" value="NZ_CACSIP010000033.1"/>
</dbReference>
<keyword evidence="5" id="KW-1133">Transmembrane helix</keyword>
<dbReference type="GO" id="GO:0016705">
    <property type="term" value="F:oxidoreductase activity, acting on paired donors, with incorporation or reduction of molecular oxygen"/>
    <property type="evidence" value="ECO:0007669"/>
    <property type="project" value="InterPro"/>
</dbReference>
<evidence type="ECO:0000256" key="5">
    <source>
        <dbReference type="SAM" id="Phobius"/>
    </source>
</evidence>
<dbReference type="Proteomes" id="UP000430146">
    <property type="component" value="Unassembled WGS sequence"/>
</dbReference>
<evidence type="ECO:0000256" key="4">
    <source>
        <dbReference type="ARBA" id="ARBA00023033"/>
    </source>
</evidence>
<accession>A0A5S9R2B2</accession>
<keyword evidence="1" id="KW-0285">Flavoprotein</keyword>
<dbReference type="OrthoDB" id="7903015at2"/>
<organism evidence="7 8">
    <name type="scientific">Mycolicibacterium vanbaalenii</name>
    <name type="common">Mycobacterium vanbaalenii</name>
    <dbReference type="NCBI Taxonomy" id="110539"/>
    <lineage>
        <taxon>Bacteria</taxon>
        <taxon>Bacillati</taxon>
        <taxon>Actinomycetota</taxon>
        <taxon>Actinomycetes</taxon>
        <taxon>Mycobacteriales</taxon>
        <taxon>Mycobacteriaceae</taxon>
        <taxon>Mycolicibacterium</taxon>
    </lineage>
</organism>
<evidence type="ECO:0000256" key="3">
    <source>
        <dbReference type="ARBA" id="ARBA00023002"/>
    </source>
</evidence>
<dbReference type="Pfam" id="PF00296">
    <property type="entry name" value="Bac_luciferase"/>
    <property type="match status" value="1"/>
</dbReference>
<evidence type="ECO:0000313" key="8">
    <source>
        <dbReference type="Proteomes" id="UP000430146"/>
    </source>
</evidence>
<dbReference type="PANTHER" id="PTHR30011">
    <property type="entry name" value="ALKANESULFONATE MONOOXYGENASE-RELATED"/>
    <property type="match status" value="1"/>
</dbReference>
<dbReference type="EMBL" id="CACSIP010000033">
    <property type="protein sequence ID" value="CAA0128091.1"/>
    <property type="molecule type" value="Genomic_DNA"/>
</dbReference>
<keyword evidence="4" id="KW-0503">Monooxygenase</keyword>
<keyword evidence="5" id="KW-0812">Transmembrane</keyword>
<dbReference type="InterPro" id="IPR051260">
    <property type="entry name" value="Diverse_substr_monoxygenases"/>
</dbReference>
<keyword evidence="2" id="KW-0288">FMN</keyword>
<evidence type="ECO:0000313" key="7">
    <source>
        <dbReference type="EMBL" id="CAA0128091.1"/>
    </source>
</evidence>
<gene>
    <name evidence="7" type="ORF">AELLOGFF_05419</name>
</gene>
<dbReference type="Gene3D" id="3.20.20.30">
    <property type="entry name" value="Luciferase-like domain"/>
    <property type="match status" value="1"/>
</dbReference>
<dbReference type="SUPFAM" id="SSF51679">
    <property type="entry name" value="Bacterial luciferase-like"/>
    <property type="match status" value="1"/>
</dbReference>
<protein>
    <recommendedName>
        <fullName evidence="6">Luciferase-like domain-containing protein</fullName>
    </recommendedName>
</protein>
<keyword evidence="5" id="KW-0472">Membrane</keyword>
<dbReference type="AlphaFoldDB" id="A0A5S9R2B2"/>
<evidence type="ECO:0000256" key="2">
    <source>
        <dbReference type="ARBA" id="ARBA00022643"/>
    </source>
</evidence>
<feature type="transmembrane region" description="Helical" evidence="5">
    <location>
        <begin position="250"/>
        <end position="269"/>
    </location>
</feature>
<reference evidence="7 8" key="1">
    <citation type="submission" date="2019-11" db="EMBL/GenBank/DDBJ databases">
        <authorList>
            <person name="Holert J."/>
        </authorList>
    </citation>
    <scope>NUCLEOTIDE SEQUENCE [LARGE SCALE GENOMIC DNA]</scope>
    <source>
        <strain evidence="7">BC8_1</strain>
    </source>
</reference>
<dbReference type="PANTHER" id="PTHR30011:SF16">
    <property type="entry name" value="C2H2 FINGER DOMAIN TRANSCRIPTION FACTOR (EUROFUNG)-RELATED"/>
    <property type="match status" value="1"/>
</dbReference>
<keyword evidence="3" id="KW-0560">Oxidoreductase</keyword>
<dbReference type="InterPro" id="IPR011251">
    <property type="entry name" value="Luciferase-like_dom"/>
</dbReference>
<proteinExistence type="predicted"/>